<evidence type="ECO:0000313" key="2">
    <source>
        <dbReference type="Proteomes" id="UP000542742"/>
    </source>
</evidence>
<evidence type="ECO:0008006" key="3">
    <source>
        <dbReference type="Google" id="ProtNLM"/>
    </source>
</evidence>
<reference evidence="1 2" key="1">
    <citation type="submission" date="2020-08" db="EMBL/GenBank/DDBJ databases">
        <title>Sequencing the genomes of 1000 actinobacteria strains.</title>
        <authorList>
            <person name="Klenk H.-P."/>
        </authorList>
    </citation>
    <scope>NUCLEOTIDE SEQUENCE [LARGE SCALE GENOMIC DNA]</scope>
    <source>
        <strain evidence="1 2">DSM 45518</strain>
    </source>
</reference>
<accession>A0A7W7D345</accession>
<dbReference type="Proteomes" id="UP000542742">
    <property type="component" value="Unassembled WGS sequence"/>
</dbReference>
<gene>
    <name evidence="1" type="ORF">BKA14_008598</name>
</gene>
<dbReference type="SUPFAM" id="SSF81301">
    <property type="entry name" value="Nucleotidyltransferase"/>
    <property type="match status" value="1"/>
</dbReference>
<proteinExistence type="predicted"/>
<organism evidence="1 2">
    <name type="scientific">Paractinoplanes abujensis</name>
    <dbReference type="NCBI Taxonomy" id="882441"/>
    <lineage>
        <taxon>Bacteria</taxon>
        <taxon>Bacillati</taxon>
        <taxon>Actinomycetota</taxon>
        <taxon>Actinomycetes</taxon>
        <taxon>Micromonosporales</taxon>
        <taxon>Micromonosporaceae</taxon>
        <taxon>Paractinoplanes</taxon>
    </lineage>
</organism>
<dbReference type="Gene3D" id="3.30.460.40">
    <property type="match status" value="1"/>
</dbReference>
<dbReference type="EMBL" id="JACHMF010000001">
    <property type="protein sequence ID" value="MBB4698450.1"/>
    <property type="molecule type" value="Genomic_DNA"/>
</dbReference>
<dbReference type="RefSeq" id="WP_184956447.1">
    <property type="nucleotide sequence ID" value="NZ_BOMC01000024.1"/>
</dbReference>
<dbReference type="InterPro" id="IPR019646">
    <property type="entry name" value="Aminoglyc_AdlTrfase"/>
</dbReference>
<dbReference type="Pfam" id="PF10706">
    <property type="entry name" value="Aminoglyc_resit"/>
    <property type="match status" value="1"/>
</dbReference>
<dbReference type="InterPro" id="IPR043519">
    <property type="entry name" value="NT_sf"/>
</dbReference>
<comment type="caution">
    <text evidence="1">The sequence shown here is derived from an EMBL/GenBank/DDBJ whole genome shotgun (WGS) entry which is preliminary data.</text>
</comment>
<dbReference type="AlphaFoldDB" id="A0A7W7D345"/>
<evidence type="ECO:0000313" key="1">
    <source>
        <dbReference type="EMBL" id="MBB4698450.1"/>
    </source>
</evidence>
<protein>
    <recommendedName>
        <fullName evidence="3">Aminoglycoside-2''-adenylyltransferase</fullName>
    </recommendedName>
</protein>
<keyword evidence="2" id="KW-1185">Reference proteome</keyword>
<name>A0A7W7D345_9ACTN</name>
<sequence length="193" mass="21605">MTPDIEAWQPWHPEQVAERLEGVGVPWYVAGGWAIDLHLGEETRDHEDLELAVPRERFEPVAGRFPELAFYVAGGGQVVPATPAALGEHHQTWAYDTAAGAWRFDVFREPHDGDTWISRRDASLRRPYGEMVLLGPAGIPYLSPEVVLLFKAKHCRPKDEQDYAAVAPRLTSGQRAWLDSALELVHPGHAWIS</sequence>